<dbReference type="GO" id="GO:0016747">
    <property type="term" value="F:acyltransferase activity, transferring groups other than amino-acyl groups"/>
    <property type="evidence" value="ECO:0007669"/>
    <property type="project" value="InterPro"/>
</dbReference>
<gene>
    <name evidence="4" type="ORF">MUDAN_MDHGFNIF_00924</name>
</gene>
<dbReference type="InterPro" id="IPR000182">
    <property type="entry name" value="GNAT_dom"/>
</dbReference>
<dbReference type="Pfam" id="PF13673">
    <property type="entry name" value="Acetyltransf_10"/>
    <property type="match status" value="1"/>
</dbReference>
<dbReference type="Gene3D" id="3.40.630.30">
    <property type="match status" value="1"/>
</dbReference>
<dbReference type="EMBL" id="UYIG01000130">
    <property type="protein sequence ID" value="VDG29243.1"/>
    <property type="molecule type" value="Genomic_DNA"/>
</dbReference>
<keyword evidence="2" id="KW-0012">Acyltransferase</keyword>
<dbReference type="Proteomes" id="UP000289996">
    <property type="component" value="Unassembled WGS sequence"/>
</dbReference>
<dbReference type="PROSITE" id="PS51186">
    <property type="entry name" value="GNAT"/>
    <property type="match status" value="1"/>
</dbReference>
<keyword evidence="1 4" id="KW-0808">Transferase</keyword>
<dbReference type="RefSeq" id="WP_130844325.1">
    <property type="nucleotide sequence ID" value="NZ_BJDY01000003.1"/>
</dbReference>
<feature type="domain" description="N-acetyltransferase" evidence="3">
    <location>
        <begin position="1"/>
        <end position="144"/>
    </location>
</feature>
<proteinExistence type="predicted"/>
<sequence length="144" mass="16300">MAINLLTAPTESQLDRLMAIWLQGNLDAHPFVRPDYWRKQAPAVREALPQAKLLVATDRDQIQGFLGLQDYYIAGIFIAAGARQQGLGSALLTTAKQQQSKLELSVYVANRVAVAFYHHSDFHVHAQAIDKDTNQPEYTMRWHR</sequence>
<evidence type="ECO:0000259" key="3">
    <source>
        <dbReference type="PROSITE" id="PS51186"/>
    </source>
</evidence>
<dbReference type="PANTHER" id="PTHR43800">
    <property type="entry name" value="PEPTIDYL-LYSINE N-ACETYLTRANSFERASE YJAB"/>
    <property type="match status" value="1"/>
</dbReference>
<dbReference type="OrthoDB" id="9789605at2"/>
<dbReference type="PANTHER" id="PTHR43800:SF1">
    <property type="entry name" value="PEPTIDYL-LYSINE N-ACETYLTRANSFERASE YJAB"/>
    <property type="match status" value="1"/>
</dbReference>
<evidence type="ECO:0000313" key="4">
    <source>
        <dbReference type="EMBL" id="VDG29243.1"/>
    </source>
</evidence>
<evidence type="ECO:0000256" key="2">
    <source>
        <dbReference type="ARBA" id="ARBA00023315"/>
    </source>
</evidence>
<reference evidence="4 5" key="1">
    <citation type="submission" date="2018-11" db="EMBL/GenBank/DDBJ databases">
        <authorList>
            <person name="Wuyts S."/>
        </authorList>
    </citation>
    <scope>NUCLEOTIDE SEQUENCE [LARGE SCALE GENOMIC DNA]</scope>
    <source>
        <strain evidence="4">Lactobacillus mudanjiangensis AMBF249</strain>
    </source>
</reference>
<protein>
    <submittedName>
        <fullName evidence="4">Acetyltransferase [Lactobacillus paraplantarum]</fullName>
    </submittedName>
</protein>
<dbReference type="InterPro" id="IPR016181">
    <property type="entry name" value="Acyl_CoA_acyltransferase"/>
</dbReference>
<accession>A0A660E3H8</accession>
<evidence type="ECO:0000313" key="5">
    <source>
        <dbReference type="Proteomes" id="UP000289996"/>
    </source>
</evidence>
<dbReference type="SUPFAM" id="SSF55729">
    <property type="entry name" value="Acyl-CoA N-acyltransferases (Nat)"/>
    <property type="match status" value="1"/>
</dbReference>
<name>A0A660E3H8_9LACO</name>
<dbReference type="CDD" id="cd04301">
    <property type="entry name" value="NAT_SF"/>
    <property type="match status" value="1"/>
</dbReference>
<evidence type="ECO:0000256" key="1">
    <source>
        <dbReference type="ARBA" id="ARBA00022679"/>
    </source>
</evidence>
<keyword evidence="5" id="KW-1185">Reference proteome</keyword>
<organism evidence="4 5">
    <name type="scientific">Lactiplantibacillus mudanjiangensis</name>
    <dbReference type="NCBI Taxonomy" id="1296538"/>
    <lineage>
        <taxon>Bacteria</taxon>
        <taxon>Bacillati</taxon>
        <taxon>Bacillota</taxon>
        <taxon>Bacilli</taxon>
        <taxon>Lactobacillales</taxon>
        <taxon>Lactobacillaceae</taxon>
        <taxon>Lactiplantibacillus</taxon>
    </lineage>
</organism>
<dbReference type="AlphaFoldDB" id="A0A660E3H8"/>